<evidence type="ECO:0000313" key="3">
    <source>
        <dbReference type="EMBL" id="KAL3758749.1"/>
    </source>
</evidence>
<organism evidence="3 4">
    <name type="scientific">Discostella pseudostelligera</name>
    <dbReference type="NCBI Taxonomy" id="259834"/>
    <lineage>
        <taxon>Eukaryota</taxon>
        <taxon>Sar</taxon>
        <taxon>Stramenopiles</taxon>
        <taxon>Ochrophyta</taxon>
        <taxon>Bacillariophyta</taxon>
        <taxon>Coscinodiscophyceae</taxon>
        <taxon>Thalassiosirophycidae</taxon>
        <taxon>Stephanodiscales</taxon>
        <taxon>Stephanodiscaceae</taxon>
        <taxon>Discostella</taxon>
    </lineage>
</organism>
<feature type="compositionally biased region" description="Polar residues" evidence="1">
    <location>
        <begin position="10"/>
        <end position="19"/>
    </location>
</feature>
<dbReference type="EMBL" id="JALLBG020000225">
    <property type="protein sequence ID" value="KAL3758749.1"/>
    <property type="molecule type" value="Genomic_DNA"/>
</dbReference>
<keyword evidence="4" id="KW-1185">Reference proteome</keyword>
<dbReference type="Proteomes" id="UP001530293">
    <property type="component" value="Unassembled WGS sequence"/>
</dbReference>
<evidence type="ECO:0000256" key="2">
    <source>
        <dbReference type="SAM" id="Phobius"/>
    </source>
</evidence>
<gene>
    <name evidence="3" type="ORF">ACHAWU_002683</name>
</gene>
<reference evidence="3 4" key="1">
    <citation type="submission" date="2024-10" db="EMBL/GenBank/DDBJ databases">
        <title>Updated reference genomes for cyclostephanoid diatoms.</title>
        <authorList>
            <person name="Roberts W.R."/>
            <person name="Alverson A.J."/>
        </authorList>
    </citation>
    <scope>NUCLEOTIDE SEQUENCE [LARGE SCALE GENOMIC DNA]</scope>
    <source>
        <strain evidence="3 4">AJA232-27</strain>
    </source>
</reference>
<comment type="caution">
    <text evidence="3">The sequence shown here is derived from an EMBL/GenBank/DDBJ whole genome shotgun (WGS) entry which is preliminary data.</text>
</comment>
<proteinExistence type="predicted"/>
<evidence type="ECO:0000256" key="1">
    <source>
        <dbReference type="SAM" id="MobiDB-lite"/>
    </source>
</evidence>
<sequence length="415" mass="45745">MTAVEDSPSRKSSGQHYGATSTSTTSTSIAPTNVQVIAPATLSAGYVFEAMYENVIFDVTVPEGGVTKGQRFIVPFVPPPPPPPPPAAAVATAIFGEDGAMITSANVAEIPSMEDAFSRRRNIPMGKWRDNLFDCFHYGFFHPALWCSCLFKPCLLGQLLTRMKMSWLGHRYHRFEHGGGGGASSLDDSRIEMDERWKYTFRNVVVVTALFIAVTSFLSSMEEEDVITPPMEEGEDFDEYIQRVVADAIQANDEDDTTGKETLASSINSFLSFAYGTYITYVMIQLRATMRHVYAIPEQSCKCWYALFGTQQRRRLDGGTDNEGNVCGNCGYISDRCCTADVPVGWEDICCAFWCQCCILGQMARHTVNYDERNALCCNEVGVANWDEDEAYDGVDKTSGGGRSRVVGEGSVLIV</sequence>
<dbReference type="AlphaFoldDB" id="A0ABD3M436"/>
<feature type="region of interest" description="Disordered" evidence="1">
    <location>
        <begin position="1"/>
        <end position="26"/>
    </location>
</feature>
<accession>A0ABD3M436</accession>
<feature type="transmembrane region" description="Helical" evidence="2">
    <location>
        <begin position="199"/>
        <end position="221"/>
    </location>
</feature>
<keyword evidence="2" id="KW-0472">Membrane</keyword>
<evidence type="ECO:0000313" key="4">
    <source>
        <dbReference type="Proteomes" id="UP001530293"/>
    </source>
</evidence>
<keyword evidence="2" id="KW-0812">Transmembrane</keyword>
<feature type="transmembrane region" description="Helical" evidence="2">
    <location>
        <begin position="263"/>
        <end position="284"/>
    </location>
</feature>
<name>A0ABD3M436_9STRA</name>
<protein>
    <submittedName>
        <fullName evidence="3">Uncharacterized protein</fullName>
    </submittedName>
</protein>
<keyword evidence="2" id="KW-1133">Transmembrane helix</keyword>